<dbReference type="Gene3D" id="3.20.20.80">
    <property type="entry name" value="Glycosidases"/>
    <property type="match status" value="1"/>
</dbReference>
<evidence type="ECO:0000256" key="6">
    <source>
        <dbReference type="ARBA" id="ARBA00022729"/>
    </source>
</evidence>
<proteinExistence type="predicted"/>
<dbReference type="InterPro" id="IPR022409">
    <property type="entry name" value="PKD/Chitinase_dom"/>
</dbReference>
<keyword evidence="8" id="KW-0472">Membrane</keyword>
<evidence type="ECO:0000259" key="16">
    <source>
        <dbReference type="PROSITE" id="PS50093"/>
    </source>
</evidence>
<comment type="caution">
    <text evidence="17">The sequence shown here is derived from an EMBL/GenBank/DDBJ whole genome shotgun (WGS) entry which is preliminary data.</text>
</comment>
<dbReference type="Pfam" id="PF00332">
    <property type="entry name" value="Glyco_hydro_17"/>
    <property type="match status" value="1"/>
</dbReference>
<evidence type="ECO:0000256" key="15">
    <source>
        <dbReference type="ARBA" id="ARBA00043078"/>
    </source>
</evidence>
<dbReference type="InterPro" id="IPR000601">
    <property type="entry name" value="PKD_dom"/>
</dbReference>
<dbReference type="PANTHER" id="PTHR16631:SF17">
    <property type="entry name" value="GLUCAN ENDO-1,3-BETA-GLUCOSIDASE BTGC"/>
    <property type="match status" value="1"/>
</dbReference>
<dbReference type="SUPFAM" id="SSF49299">
    <property type="entry name" value="PKD domain"/>
    <property type="match status" value="3"/>
</dbReference>
<dbReference type="PROSITE" id="PS00587">
    <property type="entry name" value="GLYCOSYL_HYDROL_F17"/>
    <property type="match status" value="1"/>
</dbReference>
<keyword evidence="18" id="KW-1185">Reference proteome</keyword>
<dbReference type="Pfam" id="PF18911">
    <property type="entry name" value="PKD_4"/>
    <property type="match status" value="3"/>
</dbReference>
<keyword evidence="7" id="KW-0378">Hydrolase</keyword>
<dbReference type="PROSITE" id="PS50093">
    <property type="entry name" value="PKD"/>
    <property type="match status" value="3"/>
</dbReference>
<gene>
    <name evidence="17" type="ORF">ASJ81_15465</name>
</gene>
<evidence type="ECO:0000256" key="10">
    <source>
        <dbReference type="ARBA" id="ARBA00023277"/>
    </source>
</evidence>
<comment type="function">
    <text evidence="13">Glucanases play a role in cell expansion during growth, in cell-cell fusion during mating, and in spore release during sporulation. This enzyme may be involved in beta-glucan degradation. Active on laminarin and lichenan.</text>
</comment>
<dbReference type="OrthoDB" id="103676at2157"/>
<evidence type="ECO:0000256" key="13">
    <source>
        <dbReference type="ARBA" id="ARBA00037649"/>
    </source>
</evidence>
<dbReference type="InterPro" id="IPR013783">
    <property type="entry name" value="Ig-like_fold"/>
</dbReference>
<evidence type="ECO:0000256" key="3">
    <source>
        <dbReference type="ARBA" id="ARBA00022475"/>
    </source>
</evidence>
<evidence type="ECO:0000313" key="18">
    <source>
        <dbReference type="Proteomes" id="UP000218164"/>
    </source>
</evidence>
<comment type="subcellular location">
    <subcellularLocation>
        <location evidence="2">Cell membrane</location>
    </subcellularLocation>
    <subcellularLocation>
        <location evidence="1">Secreted</location>
        <location evidence="1">Cell wall</location>
    </subcellularLocation>
</comment>
<keyword evidence="6" id="KW-0732">Signal</keyword>
<evidence type="ECO:0000256" key="11">
    <source>
        <dbReference type="ARBA" id="ARBA00023316"/>
    </source>
</evidence>
<dbReference type="GO" id="GO:0000272">
    <property type="term" value="P:polysaccharide catabolic process"/>
    <property type="evidence" value="ECO:0007669"/>
    <property type="project" value="UniProtKB-KW"/>
</dbReference>
<evidence type="ECO:0000256" key="14">
    <source>
        <dbReference type="ARBA" id="ARBA00042373"/>
    </source>
</evidence>
<dbReference type="SUPFAM" id="SSF51445">
    <property type="entry name" value="(Trans)glycosidases"/>
    <property type="match status" value="1"/>
</dbReference>
<feature type="domain" description="PKD" evidence="16">
    <location>
        <begin position="423"/>
        <end position="501"/>
    </location>
</feature>
<dbReference type="GO" id="GO:0071555">
    <property type="term" value="P:cell wall organization"/>
    <property type="evidence" value="ECO:0007669"/>
    <property type="project" value="UniProtKB-KW"/>
</dbReference>
<dbReference type="Proteomes" id="UP000218164">
    <property type="component" value="Unassembled WGS sequence"/>
</dbReference>
<dbReference type="AlphaFoldDB" id="A0A2A2HXZ1"/>
<keyword evidence="5" id="KW-0964">Secreted</keyword>
<dbReference type="GO" id="GO:0005576">
    <property type="term" value="C:extracellular region"/>
    <property type="evidence" value="ECO:0007669"/>
    <property type="project" value="TreeGrafter"/>
</dbReference>
<keyword evidence="12" id="KW-0624">Polysaccharide degradation</keyword>
<keyword evidence="3" id="KW-1003">Cell membrane</keyword>
<dbReference type="EMBL" id="LMVP01000025">
    <property type="protein sequence ID" value="PAV14145.1"/>
    <property type="molecule type" value="Genomic_DNA"/>
</dbReference>
<evidence type="ECO:0000256" key="12">
    <source>
        <dbReference type="ARBA" id="ARBA00023326"/>
    </source>
</evidence>
<reference evidence="17 18" key="1">
    <citation type="journal article" date="2017" name="BMC Genomics">
        <title>Genomic analysis of methanogenic archaea reveals a shift towards energy conservation.</title>
        <authorList>
            <person name="Gilmore S.P."/>
            <person name="Henske J.K."/>
            <person name="Sexton J.A."/>
            <person name="Solomon K.V."/>
            <person name="Seppala S."/>
            <person name="Yoo J.I."/>
            <person name="Huyett L.M."/>
            <person name="Pressman A."/>
            <person name="Cogan J.Z."/>
            <person name="Kivenson V."/>
            <person name="Peng X."/>
            <person name="Tan Y."/>
            <person name="Valentine D.L."/>
            <person name="O'Malley M.A."/>
        </authorList>
    </citation>
    <scope>NUCLEOTIDE SEQUENCE [LARGE SCALE GENOMIC DNA]</scope>
    <source>
        <strain evidence="17 18">MC-15</strain>
    </source>
</reference>
<evidence type="ECO:0000256" key="2">
    <source>
        <dbReference type="ARBA" id="ARBA00004236"/>
    </source>
</evidence>
<dbReference type="GO" id="GO:0005886">
    <property type="term" value="C:plasma membrane"/>
    <property type="evidence" value="ECO:0007669"/>
    <property type="project" value="UniProtKB-SubCell"/>
</dbReference>
<evidence type="ECO:0000256" key="9">
    <source>
        <dbReference type="ARBA" id="ARBA00023180"/>
    </source>
</evidence>
<dbReference type="PANTHER" id="PTHR16631">
    <property type="entry name" value="GLUCAN 1,3-BETA-GLUCOSIDASE"/>
    <property type="match status" value="1"/>
</dbReference>
<evidence type="ECO:0000256" key="4">
    <source>
        <dbReference type="ARBA" id="ARBA00022512"/>
    </source>
</evidence>
<keyword evidence="4" id="KW-0134">Cell wall</keyword>
<accession>A0A2A2HXZ1</accession>
<protein>
    <recommendedName>
        <fullName evidence="15">Endo-1,3-beta-glucanase btgC</fullName>
    </recommendedName>
    <alternativeName>
        <fullName evidence="14">Laminarinase btgC</fullName>
    </alternativeName>
</protein>
<dbReference type="SMART" id="SM00089">
    <property type="entry name" value="PKD"/>
    <property type="match status" value="3"/>
</dbReference>
<dbReference type="GO" id="GO:0009986">
    <property type="term" value="C:cell surface"/>
    <property type="evidence" value="ECO:0007669"/>
    <property type="project" value="TreeGrafter"/>
</dbReference>
<organism evidence="17 18">
    <name type="scientific">Methanosarcina spelaei</name>
    <dbReference type="NCBI Taxonomy" id="1036679"/>
    <lineage>
        <taxon>Archaea</taxon>
        <taxon>Methanobacteriati</taxon>
        <taxon>Methanobacteriota</taxon>
        <taxon>Stenosarchaea group</taxon>
        <taxon>Methanomicrobia</taxon>
        <taxon>Methanosarcinales</taxon>
        <taxon>Methanosarcinaceae</taxon>
        <taxon>Methanosarcina</taxon>
    </lineage>
</organism>
<keyword evidence="9" id="KW-0325">Glycoprotein</keyword>
<feature type="domain" description="PKD" evidence="16">
    <location>
        <begin position="338"/>
        <end position="421"/>
    </location>
</feature>
<dbReference type="Gene3D" id="2.60.40.10">
    <property type="entry name" value="Immunoglobulins"/>
    <property type="match status" value="3"/>
</dbReference>
<evidence type="ECO:0000256" key="5">
    <source>
        <dbReference type="ARBA" id="ARBA00022525"/>
    </source>
</evidence>
<evidence type="ECO:0000256" key="8">
    <source>
        <dbReference type="ARBA" id="ARBA00023136"/>
    </source>
</evidence>
<evidence type="ECO:0000256" key="7">
    <source>
        <dbReference type="ARBA" id="ARBA00022801"/>
    </source>
</evidence>
<evidence type="ECO:0000313" key="17">
    <source>
        <dbReference type="EMBL" id="PAV14145.1"/>
    </source>
</evidence>
<dbReference type="InterPro" id="IPR000490">
    <property type="entry name" value="Glyco_hydro_17"/>
</dbReference>
<feature type="domain" description="PKD" evidence="16">
    <location>
        <begin position="507"/>
        <end position="587"/>
    </location>
</feature>
<evidence type="ECO:0000256" key="1">
    <source>
        <dbReference type="ARBA" id="ARBA00004191"/>
    </source>
</evidence>
<name>A0A2A2HXZ1_9EURY</name>
<dbReference type="InterPro" id="IPR050732">
    <property type="entry name" value="Beta-glucan_modifiers"/>
</dbReference>
<dbReference type="FunFam" id="2.60.40.10:FF:000270">
    <property type="entry name" value="Cell surface protein"/>
    <property type="match status" value="3"/>
</dbReference>
<dbReference type="RefSeq" id="WP_170943158.1">
    <property type="nucleotide sequence ID" value="NZ_LMVP01000025.1"/>
</dbReference>
<sequence>MKTNKKLYSGTLAAAALILFLIFILSTASAATKQPGEGQITITEEQINDIQSESSTQFSESAQNINKLYGINFSPYMDGQSPDYGSKIDKKQVTNRMKIMAPYTEWIRTYGTENGLEYAGPVAHEMGLKTAISAWLSGDTEANERQISKLIDEAKAGNVDLAIVGSETLLRNDLSEDQLIEYIKRVKQSVPAGVNVTTADTYSELLAHPKVMDECDVIMYNSYPYWEGISIDKAMDLQDSRYKNLVNNVKNKPVIVSETGWPSAGNTIGNAVPSANNSATYFYDFVSWARNNSIQYFYFEAFDETWKSVNEGPQGAHWGVWDKDGNMKPGMEKVLKIPQASFSGSPTSGNIPLKVQFTDKSTGAPTSWKWSFGDGKSSTSKSPTYTYNKAGKYTVSLTVKNAAGSSTKTIKDYITVKTAPVKPVAAFSASPTSGYAPLKVTFTDKSANSPTSWKWTFGDGKTSTTKSPAYTYTKAGKYTVSLTVKNAAGSSSKTIKNYIVVNTLKAPVASFSAKPTSGKVPLNVQFTDKSSNSPTSWKWNFGDGTYSTAKNPVHKYSKAGKYTVSLTVKNAKGSNTKTISGYIVSKK</sequence>
<keyword evidence="11" id="KW-0961">Cell wall biogenesis/degradation</keyword>
<dbReference type="InterPro" id="IPR035986">
    <property type="entry name" value="PKD_dom_sf"/>
</dbReference>
<keyword evidence="10" id="KW-0119">Carbohydrate metabolism</keyword>
<dbReference type="CDD" id="cd00146">
    <property type="entry name" value="PKD"/>
    <property type="match status" value="3"/>
</dbReference>
<dbReference type="InterPro" id="IPR017853">
    <property type="entry name" value="GH"/>
</dbReference>
<dbReference type="GO" id="GO:0042973">
    <property type="term" value="F:glucan endo-1,3-beta-D-glucosidase activity"/>
    <property type="evidence" value="ECO:0007669"/>
    <property type="project" value="TreeGrafter"/>
</dbReference>